<feature type="non-terminal residue" evidence="1">
    <location>
        <position position="1"/>
    </location>
</feature>
<keyword evidence="2" id="KW-1185">Reference proteome</keyword>
<reference evidence="1 2" key="1">
    <citation type="submission" date="2020-02" db="EMBL/GenBank/DDBJ databases">
        <title>Draft genome sequence of Haematococcus lacustris strain NIES-144.</title>
        <authorList>
            <person name="Morimoto D."/>
            <person name="Nakagawa S."/>
            <person name="Yoshida T."/>
            <person name="Sawayama S."/>
        </authorList>
    </citation>
    <scope>NUCLEOTIDE SEQUENCE [LARGE SCALE GENOMIC DNA]</scope>
    <source>
        <strain evidence="1 2">NIES-144</strain>
    </source>
</reference>
<dbReference type="Proteomes" id="UP000485058">
    <property type="component" value="Unassembled WGS sequence"/>
</dbReference>
<proteinExistence type="predicted"/>
<comment type="caution">
    <text evidence="1">The sequence shown here is derived from an EMBL/GenBank/DDBJ whole genome shotgun (WGS) entry which is preliminary data.</text>
</comment>
<sequence>MVACILQGTHNLYSEPQQFRPQRFLPGGEYDSWDEADRLFMFVPFIQARGVLTGLTGGMPEVATNAGLCQPKNWLVTGPPSLKPPPAAPVAFVSH</sequence>
<gene>
    <name evidence="1" type="ORF">HaLaN_14409</name>
</gene>
<dbReference type="EMBL" id="BLLF01001190">
    <property type="protein sequence ID" value="GFH17719.1"/>
    <property type="molecule type" value="Genomic_DNA"/>
</dbReference>
<evidence type="ECO:0000313" key="1">
    <source>
        <dbReference type="EMBL" id="GFH17719.1"/>
    </source>
</evidence>
<accession>A0A699ZEF0</accession>
<feature type="non-terminal residue" evidence="1">
    <location>
        <position position="95"/>
    </location>
</feature>
<protein>
    <submittedName>
        <fullName evidence="1">Cytochrome P450</fullName>
    </submittedName>
</protein>
<evidence type="ECO:0000313" key="2">
    <source>
        <dbReference type="Proteomes" id="UP000485058"/>
    </source>
</evidence>
<dbReference type="AlphaFoldDB" id="A0A699ZEF0"/>
<organism evidence="1 2">
    <name type="scientific">Haematococcus lacustris</name>
    <name type="common">Green alga</name>
    <name type="synonym">Haematococcus pluvialis</name>
    <dbReference type="NCBI Taxonomy" id="44745"/>
    <lineage>
        <taxon>Eukaryota</taxon>
        <taxon>Viridiplantae</taxon>
        <taxon>Chlorophyta</taxon>
        <taxon>core chlorophytes</taxon>
        <taxon>Chlorophyceae</taxon>
        <taxon>CS clade</taxon>
        <taxon>Chlamydomonadales</taxon>
        <taxon>Haematococcaceae</taxon>
        <taxon>Haematococcus</taxon>
    </lineage>
</organism>
<name>A0A699ZEF0_HAELA</name>